<evidence type="ECO:0000313" key="2">
    <source>
        <dbReference type="Proteomes" id="UP001157418"/>
    </source>
</evidence>
<keyword evidence="2" id="KW-1185">Reference proteome</keyword>
<dbReference type="AlphaFoldDB" id="A0AAU9PVC0"/>
<evidence type="ECO:0000313" key="1">
    <source>
        <dbReference type="EMBL" id="CAH1453542.1"/>
    </source>
</evidence>
<sequence length="118" mass="13537">MMLQTKPDQTIQFGGKKFFHLLIQPRHLKSGLGSYFLTPIHSVFIFVISVDNQKKKLPANQHQLVVSVSIFQDEIKQRSVVSWKEAKSQLRNTLVTRCLGRIYCEEARCSVTEQGCNN</sequence>
<protein>
    <submittedName>
        <fullName evidence="1">Uncharacterized protein</fullName>
    </submittedName>
</protein>
<comment type="caution">
    <text evidence="1">The sequence shown here is derived from an EMBL/GenBank/DDBJ whole genome shotgun (WGS) entry which is preliminary data.</text>
</comment>
<name>A0AAU9PVC0_9ASTR</name>
<proteinExistence type="predicted"/>
<organism evidence="1 2">
    <name type="scientific">Lactuca virosa</name>
    <dbReference type="NCBI Taxonomy" id="75947"/>
    <lineage>
        <taxon>Eukaryota</taxon>
        <taxon>Viridiplantae</taxon>
        <taxon>Streptophyta</taxon>
        <taxon>Embryophyta</taxon>
        <taxon>Tracheophyta</taxon>
        <taxon>Spermatophyta</taxon>
        <taxon>Magnoliopsida</taxon>
        <taxon>eudicotyledons</taxon>
        <taxon>Gunneridae</taxon>
        <taxon>Pentapetalae</taxon>
        <taxon>asterids</taxon>
        <taxon>campanulids</taxon>
        <taxon>Asterales</taxon>
        <taxon>Asteraceae</taxon>
        <taxon>Cichorioideae</taxon>
        <taxon>Cichorieae</taxon>
        <taxon>Lactucinae</taxon>
        <taxon>Lactuca</taxon>
    </lineage>
</organism>
<dbReference type="EMBL" id="CAKMRJ010005745">
    <property type="protein sequence ID" value="CAH1453542.1"/>
    <property type="molecule type" value="Genomic_DNA"/>
</dbReference>
<reference evidence="1 2" key="1">
    <citation type="submission" date="2022-01" db="EMBL/GenBank/DDBJ databases">
        <authorList>
            <person name="Xiong W."/>
            <person name="Schranz E."/>
        </authorList>
    </citation>
    <scope>NUCLEOTIDE SEQUENCE [LARGE SCALE GENOMIC DNA]</scope>
</reference>
<gene>
    <name evidence="1" type="ORF">LVIROSA_LOCUS38782</name>
</gene>
<dbReference type="Proteomes" id="UP001157418">
    <property type="component" value="Unassembled WGS sequence"/>
</dbReference>
<accession>A0AAU9PVC0</accession>